<keyword evidence="5" id="KW-1185">Reference proteome</keyword>
<sequence>MTSMTPDLSRRAFSLPSDRLTPGRRGFMGLALAGAAAPLLPSLAQAGAMKPLAIVMNSGEASVAVIDMTTRQVLNTVPTLREPSHWALSPDRSKLYIADAGGNALFIMDPVTGAGLGHMVMADPYQIGYTPDERYFVVNALRLDFVDVYDGSSLKLVKRFKVGGMPSHLDFSPDSRWSFNSMQEPGTLVSIDLTTMSVRWKSHVGSTPAGVMWYKGHVYCCVMGENYVAEVDPVSGQVLRKIPTGGIGPHNIFLTPDRQTIYVSNRVGGSLAALDPATMAIRRVYPFHAAGPDDIAVAPDGKLWIALRFHEKVAVLDPASGDYETIDVGRSPHGIFLNTMMDRPGLVTAEKL</sequence>
<dbReference type="Gene3D" id="2.130.10.10">
    <property type="entry name" value="YVTN repeat-like/Quinoprotein amine dehydrogenase"/>
    <property type="match status" value="2"/>
</dbReference>
<dbReference type="InterPro" id="IPR011045">
    <property type="entry name" value="N2O_reductase_N"/>
</dbReference>
<dbReference type="EMBL" id="JAESVA010000002">
    <property type="protein sequence ID" value="MCB8879565.1"/>
    <property type="molecule type" value="Genomic_DNA"/>
</dbReference>
<dbReference type="AlphaFoldDB" id="A0A963YYV8"/>
<comment type="cofactor">
    <cofactor evidence="1">
        <name>Cu cation</name>
        <dbReference type="ChEBI" id="CHEBI:23378"/>
    </cofactor>
</comment>
<evidence type="ECO:0000259" key="3">
    <source>
        <dbReference type="Pfam" id="PF21783"/>
    </source>
</evidence>
<evidence type="ECO:0000313" key="5">
    <source>
        <dbReference type="Proteomes" id="UP000721844"/>
    </source>
</evidence>
<organism evidence="4 5">
    <name type="scientific">Acidisoma cellulosilyticum</name>
    <dbReference type="NCBI Taxonomy" id="2802395"/>
    <lineage>
        <taxon>Bacteria</taxon>
        <taxon>Pseudomonadati</taxon>
        <taxon>Pseudomonadota</taxon>
        <taxon>Alphaproteobacteria</taxon>
        <taxon>Acetobacterales</taxon>
        <taxon>Acidocellaceae</taxon>
        <taxon>Acidisoma</taxon>
    </lineage>
</organism>
<dbReference type="PROSITE" id="PS51318">
    <property type="entry name" value="TAT"/>
    <property type="match status" value="1"/>
</dbReference>
<dbReference type="InterPro" id="IPR051200">
    <property type="entry name" value="Host-pathogen_enzymatic-act"/>
</dbReference>
<dbReference type="Pfam" id="PF21783">
    <property type="entry name" value="YNCE"/>
    <property type="match status" value="1"/>
</dbReference>
<dbReference type="SUPFAM" id="SSF50974">
    <property type="entry name" value="Nitrous oxide reductase, N-terminal domain"/>
    <property type="match status" value="1"/>
</dbReference>
<evidence type="ECO:0000256" key="2">
    <source>
        <dbReference type="ARBA" id="ARBA00022729"/>
    </source>
</evidence>
<dbReference type="PANTHER" id="PTHR47197">
    <property type="entry name" value="PROTEIN NIRF"/>
    <property type="match status" value="1"/>
</dbReference>
<reference evidence="4 5" key="1">
    <citation type="journal article" date="2021" name="Microorganisms">
        <title>Acidisoma silvae sp. nov. and Acidisomacellulosilytica sp. nov., Two Acidophilic Bacteria Isolated from Decaying Wood, Hydrolyzing Cellulose and Producing Poly-3-hydroxybutyrate.</title>
        <authorList>
            <person name="Mieszkin S."/>
            <person name="Pouder E."/>
            <person name="Uroz S."/>
            <person name="Simon-Colin C."/>
            <person name="Alain K."/>
        </authorList>
    </citation>
    <scope>NUCLEOTIDE SEQUENCE [LARGE SCALE GENOMIC DNA]</scope>
    <source>
        <strain evidence="4 5">HW T5.17</strain>
    </source>
</reference>
<dbReference type="PANTHER" id="PTHR47197:SF3">
    <property type="entry name" value="DIHYDRO-HEME D1 DEHYDROGENASE"/>
    <property type="match status" value="1"/>
</dbReference>
<dbReference type="InterPro" id="IPR015943">
    <property type="entry name" value="WD40/YVTN_repeat-like_dom_sf"/>
</dbReference>
<dbReference type="Proteomes" id="UP000721844">
    <property type="component" value="Unassembled WGS sequence"/>
</dbReference>
<accession>A0A963YYV8</accession>
<evidence type="ECO:0000313" key="4">
    <source>
        <dbReference type="EMBL" id="MCB8879565.1"/>
    </source>
</evidence>
<dbReference type="InterPro" id="IPR048433">
    <property type="entry name" value="YNCE-like_beta-prop"/>
</dbReference>
<name>A0A963YYV8_9PROT</name>
<feature type="domain" description="YNCE-like beta-propeller" evidence="3">
    <location>
        <begin position="42"/>
        <end position="336"/>
    </location>
</feature>
<dbReference type="InterPro" id="IPR006311">
    <property type="entry name" value="TAT_signal"/>
</dbReference>
<protein>
    <submittedName>
        <fullName evidence="4">YncE family protein</fullName>
    </submittedName>
</protein>
<gene>
    <name evidence="4" type="ORF">ACELLULO517_04915</name>
</gene>
<proteinExistence type="predicted"/>
<comment type="caution">
    <text evidence="4">The sequence shown here is derived from an EMBL/GenBank/DDBJ whole genome shotgun (WGS) entry which is preliminary data.</text>
</comment>
<evidence type="ECO:0000256" key="1">
    <source>
        <dbReference type="ARBA" id="ARBA00001935"/>
    </source>
</evidence>
<keyword evidence="2" id="KW-0732">Signal</keyword>